<dbReference type="InterPro" id="IPR027417">
    <property type="entry name" value="P-loop_NTPase"/>
</dbReference>
<keyword evidence="2" id="KW-0067">ATP-binding</keyword>
<dbReference type="InterPro" id="IPR050625">
    <property type="entry name" value="ParA/MinD_ATPase"/>
</dbReference>
<evidence type="ECO:0000313" key="3">
    <source>
        <dbReference type="EMBL" id="MEZ8082053.1"/>
    </source>
</evidence>
<comment type="caution">
    <text evidence="3">The sequence shown here is derived from an EMBL/GenBank/DDBJ whole genome shotgun (WGS) entry which is preliminary data.</text>
</comment>
<keyword evidence="1" id="KW-0547">Nucleotide-binding</keyword>
<dbReference type="EMBL" id="JBGONM010000028">
    <property type="protein sequence ID" value="MEZ8082053.1"/>
    <property type="molecule type" value="Genomic_DNA"/>
</dbReference>
<name>A0ABV4L2W1_9GAMM</name>
<protein>
    <submittedName>
        <fullName evidence="3">CpaE family protein</fullName>
    </submittedName>
</protein>
<organism evidence="3 4">
    <name type="scientific">Enterovibrio norvegicus</name>
    <dbReference type="NCBI Taxonomy" id="188144"/>
    <lineage>
        <taxon>Bacteria</taxon>
        <taxon>Pseudomonadati</taxon>
        <taxon>Pseudomonadota</taxon>
        <taxon>Gammaproteobacteria</taxon>
        <taxon>Vibrionales</taxon>
        <taxon>Vibrionaceae</taxon>
        <taxon>Enterovibrio</taxon>
    </lineage>
</organism>
<dbReference type="Gene3D" id="3.40.50.2300">
    <property type="match status" value="1"/>
</dbReference>
<accession>A0ABV4L2W1</accession>
<sequence>MLDFGELLRKDSQHVQSTVSDGISSIQCFRSNDVKNLVEETFRFDGHPPPIALPYKFKDVANQIEEHHAQLVVIDLCGCPDTIKESKQLSSRLPTSVSVVVLGDVDSISVVRELKALGFYYLLWPVEKIELAEFVQSVVSRHIAASNFKNRRRAKRVGIVGIRGGIGCSLLTSELAWFLSHEKQTSCLVVDHNYMSSSLDILLGLKNRDKRTINDSEVTGDIDATSAKTLVTKVSNRLDYLALGLQEERSIDLLDINDLVISHLSNETNFVIDDYSASVGFDVSPHVINASLDIAVIMMEPTISCLRETSAMLGKLKKLMEEPDKTKSLRILLVLNQHRASRFSSVNVSEIEKYLDHKIDIEFPYEISIEENLLNGVHLSTGKSKFGDQVRRLCALMIGEDLSQTSKRLFSFSMLGRK</sequence>
<reference evidence="3 4" key="1">
    <citation type="submission" date="2024-06" db="EMBL/GenBank/DDBJ databases">
        <authorList>
            <person name="Steensen K."/>
            <person name="Seneca J."/>
            <person name="Bartlau N."/>
            <person name="Yu A.X."/>
            <person name="Polz M.F."/>
        </authorList>
    </citation>
    <scope>NUCLEOTIDE SEQUENCE [LARGE SCALE GENOMIC DNA]</scope>
    <source>
        <strain evidence="3 4">1F260</strain>
    </source>
</reference>
<gene>
    <name evidence="3" type="ORF">ACED35_13065</name>
</gene>
<evidence type="ECO:0000256" key="2">
    <source>
        <dbReference type="ARBA" id="ARBA00022840"/>
    </source>
</evidence>
<keyword evidence="4" id="KW-1185">Reference proteome</keyword>
<dbReference type="Proteomes" id="UP001569154">
    <property type="component" value="Unassembled WGS sequence"/>
</dbReference>
<dbReference type="SUPFAM" id="SSF52540">
    <property type="entry name" value="P-loop containing nucleoside triphosphate hydrolases"/>
    <property type="match status" value="1"/>
</dbReference>
<proteinExistence type="predicted"/>
<evidence type="ECO:0000313" key="4">
    <source>
        <dbReference type="Proteomes" id="UP001569154"/>
    </source>
</evidence>
<dbReference type="RefSeq" id="WP_017011012.1">
    <property type="nucleotide sequence ID" value="NZ_AJYF02000317.1"/>
</dbReference>
<dbReference type="PANTHER" id="PTHR43384">
    <property type="entry name" value="SEPTUM SITE-DETERMINING PROTEIN MIND HOMOLOG, CHLOROPLASTIC-RELATED"/>
    <property type="match status" value="1"/>
</dbReference>
<dbReference type="PANTHER" id="PTHR43384:SF6">
    <property type="entry name" value="SEPTUM SITE-DETERMINING PROTEIN MIND HOMOLOG, CHLOROPLASTIC"/>
    <property type="match status" value="1"/>
</dbReference>
<dbReference type="Gene3D" id="3.40.50.300">
    <property type="entry name" value="P-loop containing nucleotide triphosphate hydrolases"/>
    <property type="match status" value="1"/>
</dbReference>
<evidence type="ECO:0000256" key="1">
    <source>
        <dbReference type="ARBA" id="ARBA00022741"/>
    </source>
</evidence>